<proteinExistence type="predicted"/>
<feature type="transmembrane region" description="Helical" evidence="2">
    <location>
        <begin position="203"/>
        <end position="222"/>
    </location>
</feature>
<feature type="transmembrane region" description="Helical" evidence="2">
    <location>
        <begin position="44"/>
        <end position="69"/>
    </location>
</feature>
<evidence type="ECO:0008006" key="5">
    <source>
        <dbReference type="Google" id="ProtNLM"/>
    </source>
</evidence>
<reference evidence="3" key="1">
    <citation type="journal article" date="2020" name="Stud. Mycol.">
        <title>101 Dothideomycetes genomes: a test case for predicting lifestyles and emergence of pathogens.</title>
        <authorList>
            <person name="Haridas S."/>
            <person name="Albert R."/>
            <person name="Binder M."/>
            <person name="Bloem J."/>
            <person name="Labutti K."/>
            <person name="Salamov A."/>
            <person name="Andreopoulos B."/>
            <person name="Baker S."/>
            <person name="Barry K."/>
            <person name="Bills G."/>
            <person name="Bluhm B."/>
            <person name="Cannon C."/>
            <person name="Castanera R."/>
            <person name="Culley D."/>
            <person name="Daum C."/>
            <person name="Ezra D."/>
            <person name="Gonzalez J."/>
            <person name="Henrissat B."/>
            <person name="Kuo A."/>
            <person name="Liang C."/>
            <person name="Lipzen A."/>
            <person name="Lutzoni F."/>
            <person name="Magnuson J."/>
            <person name="Mondo S."/>
            <person name="Nolan M."/>
            <person name="Ohm R."/>
            <person name="Pangilinan J."/>
            <person name="Park H.-J."/>
            <person name="Ramirez L."/>
            <person name="Alfaro M."/>
            <person name="Sun H."/>
            <person name="Tritt A."/>
            <person name="Yoshinaga Y."/>
            <person name="Zwiers L.-H."/>
            <person name="Turgeon B."/>
            <person name="Goodwin S."/>
            <person name="Spatafora J."/>
            <person name="Crous P."/>
            <person name="Grigoriev I."/>
        </authorList>
    </citation>
    <scope>NUCLEOTIDE SEQUENCE</scope>
    <source>
        <strain evidence="3">CBS 122367</strain>
    </source>
</reference>
<keyword evidence="2" id="KW-1133">Transmembrane helix</keyword>
<gene>
    <name evidence="3" type="ORF">K458DRAFT_474311</name>
</gene>
<name>A0A6G1JID4_9PLEO</name>
<dbReference type="SUPFAM" id="SSF48097">
    <property type="entry name" value="Regulator of G-protein signaling, RGS"/>
    <property type="match status" value="1"/>
</dbReference>
<feature type="transmembrane region" description="Helical" evidence="2">
    <location>
        <begin position="273"/>
        <end position="294"/>
    </location>
</feature>
<dbReference type="OrthoDB" id="5313079at2759"/>
<accession>A0A6G1JID4</accession>
<dbReference type="InterPro" id="IPR044926">
    <property type="entry name" value="RGS_subdomain_2"/>
</dbReference>
<feature type="compositionally biased region" description="Polar residues" evidence="1">
    <location>
        <begin position="321"/>
        <end position="343"/>
    </location>
</feature>
<dbReference type="InterPro" id="IPR036305">
    <property type="entry name" value="RGS_sf"/>
</dbReference>
<feature type="transmembrane region" description="Helical" evidence="2">
    <location>
        <begin position="12"/>
        <end position="32"/>
    </location>
</feature>
<evidence type="ECO:0000313" key="4">
    <source>
        <dbReference type="Proteomes" id="UP000799291"/>
    </source>
</evidence>
<dbReference type="EMBL" id="MU005571">
    <property type="protein sequence ID" value="KAF2689899.1"/>
    <property type="molecule type" value="Genomic_DNA"/>
</dbReference>
<organism evidence="3 4">
    <name type="scientific">Lentithecium fluviatile CBS 122367</name>
    <dbReference type="NCBI Taxonomy" id="1168545"/>
    <lineage>
        <taxon>Eukaryota</taxon>
        <taxon>Fungi</taxon>
        <taxon>Dikarya</taxon>
        <taxon>Ascomycota</taxon>
        <taxon>Pezizomycotina</taxon>
        <taxon>Dothideomycetes</taxon>
        <taxon>Pleosporomycetidae</taxon>
        <taxon>Pleosporales</taxon>
        <taxon>Massarineae</taxon>
        <taxon>Lentitheciaceae</taxon>
        <taxon>Lentithecium</taxon>
    </lineage>
</organism>
<feature type="transmembrane region" description="Helical" evidence="2">
    <location>
        <begin position="81"/>
        <end position="103"/>
    </location>
</feature>
<protein>
    <recommendedName>
        <fullName evidence="5">RGS domain-containing protein</fullName>
    </recommendedName>
</protein>
<evidence type="ECO:0000256" key="1">
    <source>
        <dbReference type="SAM" id="MobiDB-lite"/>
    </source>
</evidence>
<sequence>MATVMLDRLGWAYIGIVIGWTVALTGGMLFLYKHRQVPCVRIRRLPILFVGVILLHVYGSICLVGYILVPVFPCAAEFWVMSIYLPFGMAMFQAANSQFLYIASRQKQYVHLGALSDHGSLRQEQVQLSSQSRWGRLFRGTDGANKVDRMLVYIGLGLVVQVLLTFLIFFGSRKFHPGYGLWDLTVEGTSMEARMNCSKGWEWWLSIVWQFYWVWIYAPYQLWISRSIRDVHGWRLQTICCCLAGLPATPLWLTGLYAPQMAPVNAKFVPPSWFSACIALMEIITIGFPIAQVFKSRTLRQETLDAIASWEKRQQVHNESDSTIVGSTHSSKTGTYTAQSTETNSTWRKSMDSQKSDMFTMAALENALRTNPTPLLQFAALKDFSGENVSFLTHLADWRRAWFSPKASTAEHRHRQFVAAVRVYVHFVSLEFAEFPINISSREMKNLHQIFESAAALLVRNKSVSSSSDSATPFDNIYDDSDSTVELRSGANLHALGRANLESVSQMIELVQEEALVDVPIPEAFTETVFGPAENEIKYLILTNTWPKFVNAGCDMREQIVEKEAQTPGWLRKTVLCSA</sequence>
<feature type="region of interest" description="Disordered" evidence="1">
    <location>
        <begin position="319"/>
        <end position="343"/>
    </location>
</feature>
<keyword evidence="2" id="KW-0472">Membrane</keyword>
<feature type="transmembrane region" description="Helical" evidence="2">
    <location>
        <begin position="151"/>
        <end position="172"/>
    </location>
</feature>
<dbReference type="AlphaFoldDB" id="A0A6G1JID4"/>
<evidence type="ECO:0000313" key="3">
    <source>
        <dbReference type="EMBL" id="KAF2689899.1"/>
    </source>
</evidence>
<dbReference type="Gene3D" id="1.10.167.10">
    <property type="entry name" value="Regulator of G-protein Signalling 4, domain 2"/>
    <property type="match status" value="1"/>
</dbReference>
<keyword evidence="2" id="KW-0812">Transmembrane</keyword>
<feature type="transmembrane region" description="Helical" evidence="2">
    <location>
        <begin position="234"/>
        <end position="253"/>
    </location>
</feature>
<dbReference type="Proteomes" id="UP000799291">
    <property type="component" value="Unassembled WGS sequence"/>
</dbReference>
<evidence type="ECO:0000256" key="2">
    <source>
        <dbReference type="SAM" id="Phobius"/>
    </source>
</evidence>
<keyword evidence="4" id="KW-1185">Reference proteome</keyword>